<evidence type="ECO:0000313" key="1">
    <source>
        <dbReference type="EMBL" id="NMM43229.1"/>
    </source>
</evidence>
<reference evidence="1 2" key="1">
    <citation type="submission" date="2020-04" db="EMBL/GenBank/DDBJ databases">
        <title>Rhodospirillaceae bacterium KN72 isolated from deep sea.</title>
        <authorList>
            <person name="Zhang D.-C."/>
        </authorList>
    </citation>
    <scope>NUCLEOTIDE SEQUENCE [LARGE SCALE GENOMIC DNA]</scope>
    <source>
        <strain evidence="1 2">KN72</strain>
    </source>
</reference>
<proteinExistence type="predicted"/>
<dbReference type="EMBL" id="JABBNT010000001">
    <property type="protein sequence ID" value="NMM43229.1"/>
    <property type="molecule type" value="Genomic_DNA"/>
</dbReference>
<dbReference type="Gene3D" id="3.30.70.2400">
    <property type="entry name" value="Uncharacterised protein PF13773, DUF4170"/>
    <property type="match status" value="2"/>
</dbReference>
<sequence>MSSRYWVVGGIYADTNFSQIAAGRDETRLGPFDDYDQAKAVWRAKAMETVDDAHARYSIEKESHDEFWVIGGNYTDTNFHKLADGGSEQRFGPFTSYEQAQREWKARSMAAIDDAYARYRIEKL</sequence>
<gene>
    <name evidence="1" type="ORF">HH303_01985</name>
</gene>
<evidence type="ECO:0000313" key="2">
    <source>
        <dbReference type="Proteomes" id="UP000539372"/>
    </source>
</evidence>
<protein>
    <submittedName>
        <fullName evidence="1">DUF4170 domain-containing protein</fullName>
    </submittedName>
</protein>
<dbReference type="RefSeq" id="WP_169623523.1">
    <property type="nucleotide sequence ID" value="NZ_JABBNT010000001.1"/>
</dbReference>
<dbReference type="InterPro" id="IPR025226">
    <property type="entry name" value="DUF4170"/>
</dbReference>
<organism evidence="1 2">
    <name type="scientific">Pacificispira spongiicola</name>
    <dbReference type="NCBI Taxonomy" id="2729598"/>
    <lineage>
        <taxon>Bacteria</taxon>
        <taxon>Pseudomonadati</taxon>
        <taxon>Pseudomonadota</taxon>
        <taxon>Alphaproteobacteria</taxon>
        <taxon>Rhodospirillales</taxon>
        <taxon>Rhodospirillaceae</taxon>
        <taxon>Pacificispira</taxon>
    </lineage>
</organism>
<dbReference type="AlphaFoldDB" id="A0A7Y0DX44"/>
<accession>A0A7Y0DX44</accession>
<dbReference type="Pfam" id="PF13773">
    <property type="entry name" value="DUF4170"/>
    <property type="match status" value="2"/>
</dbReference>
<comment type="caution">
    <text evidence="1">The sequence shown here is derived from an EMBL/GenBank/DDBJ whole genome shotgun (WGS) entry which is preliminary data.</text>
</comment>
<name>A0A7Y0DX44_9PROT</name>
<keyword evidence="2" id="KW-1185">Reference proteome</keyword>
<dbReference type="Proteomes" id="UP000539372">
    <property type="component" value="Unassembled WGS sequence"/>
</dbReference>